<evidence type="ECO:0000313" key="3">
    <source>
        <dbReference type="EMBL" id="GMI35177.1"/>
    </source>
</evidence>
<feature type="compositionally biased region" description="Acidic residues" evidence="1">
    <location>
        <begin position="333"/>
        <end position="343"/>
    </location>
</feature>
<dbReference type="InterPro" id="IPR002491">
    <property type="entry name" value="ABC_transptr_periplasmic_BD"/>
</dbReference>
<evidence type="ECO:0000256" key="1">
    <source>
        <dbReference type="SAM" id="MobiDB-lite"/>
    </source>
</evidence>
<feature type="region of interest" description="Disordered" evidence="1">
    <location>
        <begin position="330"/>
        <end position="362"/>
    </location>
</feature>
<dbReference type="AlphaFoldDB" id="A0A9W7G4B3"/>
<proteinExistence type="predicted"/>
<dbReference type="Gene3D" id="3.40.50.1980">
    <property type="entry name" value="Nitrogenase molybdenum iron protein domain"/>
    <property type="match status" value="2"/>
</dbReference>
<evidence type="ECO:0000313" key="4">
    <source>
        <dbReference type="Proteomes" id="UP001165065"/>
    </source>
</evidence>
<keyword evidence="4" id="KW-1185">Reference proteome</keyword>
<dbReference type="SUPFAM" id="SSF53807">
    <property type="entry name" value="Helical backbone' metal receptor"/>
    <property type="match status" value="1"/>
</dbReference>
<dbReference type="PANTHER" id="PTHR42860">
    <property type="entry name" value="VITAMIN B12-BINDING PROTEIN"/>
    <property type="match status" value="1"/>
</dbReference>
<dbReference type="Pfam" id="PF01497">
    <property type="entry name" value="Peripla_BP_2"/>
    <property type="match status" value="1"/>
</dbReference>
<dbReference type="OrthoDB" id="274765at2759"/>
<protein>
    <recommendedName>
        <fullName evidence="2">Fe/B12 periplasmic-binding domain-containing protein</fullName>
    </recommendedName>
</protein>
<dbReference type="EMBL" id="BRYA01000052">
    <property type="protein sequence ID" value="GMI35177.1"/>
    <property type="molecule type" value="Genomic_DNA"/>
</dbReference>
<comment type="caution">
    <text evidence="3">The sequence shown here is derived from an EMBL/GenBank/DDBJ whole genome shotgun (WGS) entry which is preliminary data.</text>
</comment>
<dbReference type="PANTHER" id="PTHR42860:SF1">
    <property type="entry name" value="VITAMIN B12-BINDING PROTEIN"/>
    <property type="match status" value="1"/>
</dbReference>
<accession>A0A9W7G4B3</accession>
<dbReference type="Proteomes" id="UP001165065">
    <property type="component" value="Unassembled WGS sequence"/>
</dbReference>
<evidence type="ECO:0000259" key="2">
    <source>
        <dbReference type="PROSITE" id="PS50983"/>
    </source>
</evidence>
<dbReference type="PROSITE" id="PS50983">
    <property type="entry name" value="FE_B12_PBP"/>
    <property type="match status" value="1"/>
</dbReference>
<dbReference type="InterPro" id="IPR051030">
    <property type="entry name" value="Vitamin_B12-ABC_binding"/>
</dbReference>
<gene>
    <name evidence="3" type="ORF">TrCOL_g6717</name>
</gene>
<sequence>MSNPTPRVLSLLSASTEIVSRLGCSHFLVGRSHGCDDPPLITSLPSTTAPKVDPNLPSSDIDDAVRAQSTTGGPIYKINSPLVRSLSPTVIITQRQCRVCAVTPEDVDSEMLVNPSVKMVTIMPVTLSDVLSDIQTIASALGVPERGQRLVSSLRHRLDHVSSVVRSLTSPPPPPLKVMHVEWLSPLMGSGYWITELVEIAGCDMINGEIGGHSPVLKGVYEMSEADIIILAPCGFGVERTRREMCDLKLADDDGWKQLKAVKNGMVFVADGNLFFNRSSCTVVETAEMVAEMAHPELAALWGHHGRHWVRMGELDKFCLREGAEPVHKEIQLADENEKDEGEDNKSNEATLTPNPPPTPSSFENAIEFVKHQVALLRARRFVEAFEMNSDKNKARLGSAQKFEAIVYSNPSFKKLADPANPECEYESKEGEGECCTVEVQSEDILFAFDVSCVGGGAKFFTDGVRILC</sequence>
<reference evidence="4" key="1">
    <citation type="journal article" date="2023" name="Commun. Biol.">
        <title>Genome analysis of Parmales, the sister group of diatoms, reveals the evolutionary specialization of diatoms from phago-mixotrophs to photoautotrophs.</title>
        <authorList>
            <person name="Ban H."/>
            <person name="Sato S."/>
            <person name="Yoshikawa S."/>
            <person name="Yamada K."/>
            <person name="Nakamura Y."/>
            <person name="Ichinomiya M."/>
            <person name="Sato N."/>
            <person name="Blanc-Mathieu R."/>
            <person name="Endo H."/>
            <person name="Kuwata A."/>
            <person name="Ogata H."/>
        </authorList>
    </citation>
    <scope>NUCLEOTIDE SEQUENCE [LARGE SCALE GENOMIC DNA]</scope>
</reference>
<name>A0A9W7G4B3_9STRA</name>
<organism evidence="3 4">
    <name type="scientific">Triparma columacea</name>
    <dbReference type="NCBI Taxonomy" id="722753"/>
    <lineage>
        <taxon>Eukaryota</taxon>
        <taxon>Sar</taxon>
        <taxon>Stramenopiles</taxon>
        <taxon>Ochrophyta</taxon>
        <taxon>Bolidophyceae</taxon>
        <taxon>Parmales</taxon>
        <taxon>Triparmaceae</taxon>
        <taxon>Triparma</taxon>
    </lineage>
</organism>
<feature type="domain" description="Fe/B12 periplasmic-binding" evidence="2">
    <location>
        <begin position="7"/>
        <end position="298"/>
    </location>
</feature>